<protein>
    <recommendedName>
        <fullName evidence="2">Phosphatidic acid phosphatase type 2/haloperoxidase domain-containing protein</fullName>
    </recommendedName>
</protein>
<feature type="transmembrane region" description="Helical" evidence="1">
    <location>
        <begin position="32"/>
        <end position="48"/>
    </location>
</feature>
<accession>A0A1G2K4E8</accession>
<feature type="transmembrane region" description="Helical" evidence="1">
    <location>
        <begin position="155"/>
        <end position="172"/>
    </location>
</feature>
<keyword evidence="1" id="KW-1133">Transmembrane helix</keyword>
<evidence type="ECO:0000313" key="4">
    <source>
        <dbReference type="Proteomes" id="UP000177152"/>
    </source>
</evidence>
<dbReference type="SUPFAM" id="SSF48317">
    <property type="entry name" value="Acid phosphatase/Vanadium-dependent haloperoxidase"/>
    <property type="match status" value="1"/>
</dbReference>
<sequence length="191" mass="21746">MNSLDISLFRWLNSWAGMNPLVDNGIIFKAHYLPYIAGTAAVLFFFFYKDEVQKLKNRFLVLEIAASGIFSRFFVVEIIRFFWQRLRPFEALSGVTTLIEHPQEASFPSGHAAFFFALGMTIFFRYRKSGLLFLLIAFSISINRVAAGVHWPSDVVAGAVVGIVSSYAVHYGKRFLLQHTKERIARLLLSI</sequence>
<dbReference type="PANTHER" id="PTHR14969">
    <property type="entry name" value="SPHINGOSINE-1-PHOSPHATE PHOSPHOHYDROLASE"/>
    <property type="match status" value="1"/>
</dbReference>
<dbReference type="SMART" id="SM00014">
    <property type="entry name" value="acidPPc"/>
    <property type="match status" value="1"/>
</dbReference>
<feature type="transmembrane region" description="Helical" evidence="1">
    <location>
        <begin position="131"/>
        <end position="149"/>
    </location>
</feature>
<dbReference type="EMBL" id="MHQC01000039">
    <property type="protein sequence ID" value="OGZ94265.1"/>
    <property type="molecule type" value="Genomic_DNA"/>
</dbReference>
<dbReference type="Pfam" id="PF01569">
    <property type="entry name" value="PAP2"/>
    <property type="match status" value="1"/>
</dbReference>
<name>A0A1G2K4E8_9BACT</name>
<dbReference type="PANTHER" id="PTHR14969:SF13">
    <property type="entry name" value="AT30094P"/>
    <property type="match status" value="1"/>
</dbReference>
<dbReference type="Gene3D" id="1.20.144.10">
    <property type="entry name" value="Phosphatidic acid phosphatase type 2/haloperoxidase"/>
    <property type="match status" value="1"/>
</dbReference>
<dbReference type="InterPro" id="IPR036938">
    <property type="entry name" value="PAP2/HPO_sf"/>
</dbReference>
<evidence type="ECO:0000256" key="1">
    <source>
        <dbReference type="SAM" id="Phobius"/>
    </source>
</evidence>
<reference evidence="3 4" key="1">
    <citation type="journal article" date="2016" name="Nat. Commun.">
        <title>Thousands of microbial genomes shed light on interconnected biogeochemical processes in an aquifer system.</title>
        <authorList>
            <person name="Anantharaman K."/>
            <person name="Brown C.T."/>
            <person name="Hug L.A."/>
            <person name="Sharon I."/>
            <person name="Castelle C.J."/>
            <person name="Probst A.J."/>
            <person name="Thomas B.C."/>
            <person name="Singh A."/>
            <person name="Wilkins M.J."/>
            <person name="Karaoz U."/>
            <person name="Brodie E.L."/>
            <person name="Williams K.H."/>
            <person name="Hubbard S.S."/>
            <person name="Banfield J.F."/>
        </authorList>
    </citation>
    <scope>NUCLEOTIDE SEQUENCE [LARGE SCALE GENOMIC DNA]</scope>
</reference>
<proteinExistence type="predicted"/>
<dbReference type="Proteomes" id="UP000177152">
    <property type="component" value="Unassembled WGS sequence"/>
</dbReference>
<dbReference type="AlphaFoldDB" id="A0A1G2K4E8"/>
<evidence type="ECO:0000313" key="3">
    <source>
        <dbReference type="EMBL" id="OGZ94265.1"/>
    </source>
</evidence>
<organism evidence="3 4">
    <name type="scientific">Candidatus Sungbacteria bacterium RIFCSPHIGHO2_01_FULL_47_32</name>
    <dbReference type="NCBI Taxonomy" id="1802264"/>
    <lineage>
        <taxon>Bacteria</taxon>
        <taxon>Candidatus Sungiibacteriota</taxon>
    </lineage>
</organism>
<feature type="transmembrane region" description="Helical" evidence="1">
    <location>
        <begin position="60"/>
        <end position="83"/>
    </location>
</feature>
<keyword evidence="1" id="KW-0472">Membrane</keyword>
<feature type="transmembrane region" description="Helical" evidence="1">
    <location>
        <begin position="105"/>
        <end position="124"/>
    </location>
</feature>
<evidence type="ECO:0000259" key="2">
    <source>
        <dbReference type="SMART" id="SM00014"/>
    </source>
</evidence>
<gene>
    <name evidence="3" type="ORF">A2633_05645</name>
</gene>
<dbReference type="InterPro" id="IPR000326">
    <property type="entry name" value="PAP2/HPO"/>
</dbReference>
<feature type="domain" description="Phosphatidic acid phosphatase type 2/haloperoxidase" evidence="2">
    <location>
        <begin position="62"/>
        <end position="170"/>
    </location>
</feature>
<keyword evidence="1" id="KW-0812">Transmembrane</keyword>
<comment type="caution">
    <text evidence="3">The sequence shown here is derived from an EMBL/GenBank/DDBJ whole genome shotgun (WGS) entry which is preliminary data.</text>
</comment>